<protein>
    <recommendedName>
        <fullName evidence="1">cyclin-dependent kinase</fullName>
        <ecNumber evidence="1">2.7.11.22</ecNumber>
    </recommendedName>
</protein>
<dbReference type="GO" id="GO:0004713">
    <property type="term" value="F:protein tyrosine kinase activity"/>
    <property type="evidence" value="ECO:0007669"/>
    <property type="project" value="InterPro"/>
</dbReference>
<keyword evidence="2" id="KW-0723">Serine/threonine-protein kinase</keyword>
<evidence type="ECO:0000256" key="7">
    <source>
        <dbReference type="ARBA" id="ARBA00047811"/>
    </source>
</evidence>
<dbReference type="GO" id="GO:0005634">
    <property type="term" value="C:nucleus"/>
    <property type="evidence" value="ECO:0007669"/>
    <property type="project" value="TreeGrafter"/>
</dbReference>
<evidence type="ECO:0000256" key="6">
    <source>
        <dbReference type="ARBA" id="ARBA00022840"/>
    </source>
</evidence>
<dbReference type="InterPro" id="IPR050108">
    <property type="entry name" value="CDK"/>
</dbReference>
<comment type="caution">
    <text evidence="10">The sequence shown here is derived from an EMBL/GenBank/DDBJ whole genome shotgun (WGS) entry which is preliminary data.</text>
</comment>
<sequence length="315" mass="32974">MYLSDDGVLPKHVQRELRVLRALHHPGVVTLHRTLLRGFSVALVLEHCLTDLRHLLAALRGTPLDAAVAKAAAQQLLAALAALHGAGFVHRDVAPSNLLVSREGALKLADFGQARRLPGARPLPPAALLPAGDQLGELANGISGSGGDAADDALTAAAPPGSLTPGACLCTRWYKAPELLFNGRDYGAGVDMWSAGCIIAELLTGRPLFPGGSDIGMLAAQSELLGSISEERWPGVLELPDWGKLIFEEQAPKDLGAALGPAVPPEAVQLLAGLLQYNPELRPTAQEALRSPWFEAEPAPAPPAALLAIARQALD</sequence>
<accession>A0A2P6V688</accession>
<keyword evidence="3" id="KW-0808">Transferase</keyword>
<comment type="catalytic activity">
    <reaction evidence="8">
        <text>L-seryl-[protein] + ATP = O-phospho-L-seryl-[protein] + ADP + H(+)</text>
        <dbReference type="Rhea" id="RHEA:17989"/>
        <dbReference type="Rhea" id="RHEA-COMP:9863"/>
        <dbReference type="Rhea" id="RHEA-COMP:11604"/>
        <dbReference type="ChEBI" id="CHEBI:15378"/>
        <dbReference type="ChEBI" id="CHEBI:29999"/>
        <dbReference type="ChEBI" id="CHEBI:30616"/>
        <dbReference type="ChEBI" id="CHEBI:83421"/>
        <dbReference type="ChEBI" id="CHEBI:456216"/>
        <dbReference type="EC" id="2.7.11.22"/>
    </reaction>
</comment>
<dbReference type="EC" id="2.7.11.22" evidence="1"/>
<dbReference type="Proteomes" id="UP000239649">
    <property type="component" value="Unassembled WGS sequence"/>
</dbReference>
<proteinExistence type="predicted"/>
<reference evidence="10 11" key="1">
    <citation type="journal article" date="2018" name="Plant J.">
        <title>Genome sequences of Chlorella sorokiniana UTEX 1602 and Micractinium conductrix SAG 241.80: implications to maltose excretion by a green alga.</title>
        <authorList>
            <person name="Arriola M.B."/>
            <person name="Velmurugan N."/>
            <person name="Zhang Y."/>
            <person name="Plunkett M.H."/>
            <person name="Hondzo H."/>
            <person name="Barney B.M."/>
        </authorList>
    </citation>
    <scope>NUCLEOTIDE SEQUENCE [LARGE SCALE GENOMIC DNA]</scope>
    <source>
        <strain evidence="10 11">SAG 241.80</strain>
    </source>
</reference>
<dbReference type="OrthoDB" id="1732493at2759"/>
<dbReference type="PANTHER" id="PTHR24056">
    <property type="entry name" value="CELL DIVISION PROTEIN KINASE"/>
    <property type="match status" value="1"/>
</dbReference>
<evidence type="ECO:0000259" key="9">
    <source>
        <dbReference type="PROSITE" id="PS50011"/>
    </source>
</evidence>
<dbReference type="AlphaFoldDB" id="A0A2P6V688"/>
<dbReference type="Gene3D" id="1.10.510.10">
    <property type="entry name" value="Transferase(Phosphotransferase) domain 1"/>
    <property type="match status" value="2"/>
</dbReference>
<evidence type="ECO:0000256" key="5">
    <source>
        <dbReference type="ARBA" id="ARBA00022777"/>
    </source>
</evidence>
<dbReference type="InterPro" id="IPR008266">
    <property type="entry name" value="Tyr_kinase_AS"/>
</dbReference>
<keyword evidence="6" id="KW-0067">ATP-binding</keyword>
<dbReference type="PROSITE" id="PS50011">
    <property type="entry name" value="PROTEIN_KINASE_DOM"/>
    <property type="match status" value="1"/>
</dbReference>
<dbReference type="GO" id="GO:0004693">
    <property type="term" value="F:cyclin-dependent protein serine/threonine kinase activity"/>
    <property type="evidence" value="ECO:0007669"/>
    <property type="project" value="UniProtKB-EC"/>
</dbReference>
<dbReference type="EMBL" id="LHPF02000025">
    <property type="protein sequence ID" value="PSC69602.1"/>
    <property type="molecule type" value="Genomic_DNA"/>
</dbReference>
<dbReference type="InterPro" id="IPR011009">
    <property type="entry name" value="Kinase-like_dom_sf"/>
</dbReference>
<dbReference type="SMART" id="SM00219">
    <property type="entry name" value="TyrKc"/>
    <property type="match status" value="1"/>
</dbReference>
<evidence type="ECO:0000313" key="11">
    <source>
        <dbReference type="Proteomes" id="UP000239649"/>
    </source>
</evidence>
<gene>
    <name evidence="10" type="ORF">C2E20_6916</name>
</gene>
<keyword evidence="11" id="KW-1185">Reference proteome</keyword>
<dbReference type="PANTHER" id="PTHR24056:SF171">
    <property type="entry name" value="CYCLIN-DEPENDENT KINASE 20"/>
    <property type="match status" value="1"/>
</dbReference>
<dbReference type="STRING" id="554055.A0A2P6V688"/>
<evidence type="ECO:0000256" key="2">
    <source>
        <dbReference type="ARBA" id="ARBA00022527"/>
    </source>
</evidence>
<dbReference type="Pfam" id="PF00069">
    <property type="entry name" value="Pkinase"/>
    <property type="match status" value="2"/>
</dbReference>
<dbReference type="GO" id="GO:0005524">
    <property type="term" value="F:ATP binding"/>
    <property type="evidence" value="ECO:0007669"/>
    <property type="project" value="UniProtKB-KW"/>
</dbReference>
<feature type="domain" description="Protein kinase" evidence="9">
    <location>
        <begin position="1"/>
        <end position="294"/>
    </location>
</feature>
<evidence type="ECO:0000313" key="10">
    <source>
        <dbReference type="EMBL" id="PSC69602.1"/>
    </source>
</evidence>
<evidence type="ECO:0000256" key="8">
    <source>
        <dbReference type="ARBA" id="ARBA00048367"/>
    </source>
</evidence>
<dbReference type="InterPro" id="IPR000719">
    <property type="entry name" value="Prot_kinase_dom"/>
</dbReference>
<name>A0A2P6V688_9CHLO</name>
<organism evidence="10 11">
    <name type="scientific">Micractinium conductrix</name>
    <dbReference type="NCBI Taxonomy" id="554055"/>
    <lineage>
        <taxon>Eukaryota</taxon>
        <taxon>Viridiplantae</taxon>
        <taxon>Chlorophyta</taxon>
        <taxon>core chlorophytes</taxon>
        <taxon>Trebouxiophyceae</taxon>
        <taxon>Chlorellales</taxon>
        <taxon>Chlorellaceae</taxon>
        <taxon>Chlorella clade</taxon>
        <taxon>Micractinium</taxon>
    </lineage>
</organism>
<keyword evidence="5 10" id="KW-0418">Kinase</keyword>
<dbReference type="InterPro" id="IPR020635">
    <property type="entry name" value="Tyr_kinase_cat_dom"/>
</dbReference>
<keyword evidence="4" id="KW-0547">Nucleotide-binding</keyword>
<comment type="catalytic activity">
    <reaction evidence="7">
        <text>L-threonyl-[protein] + ATP = O-phospho-L-threonyl-[protein] + ADP + H(+)</text>
        <dbReference type="Rhea" id="RHEA:46608"/>
        <dbReference type="Rhea" id="RHEA-COMP:11060"/>
        <dbReference type="Rhea" id="RHEA-COMP:11605"/>
        <dbReference type="ChEBI" id="CHEBI:15378"/>
        <dbReference type="ChEBI" id="CHEBI:30013"/>
        <dbReference type="ChEBI" id="CHEBI:30616"/>
        <dbReference type="ChEBI" id="CHEBI:61977"/>
        <dbReference type="ChEBI" id="CHEBI:456216"/>
        <dbReference type="EC" id="2.7.11.22"/>
    </reaction>
</comment>
<evidence type="ECO:0000256" key="4">
    <source>
        <dbReference type="ARBA" id="ARBA00022741"/>
    </source>
</evidence>
<evidence type="ECO:0000256" key="3">
    <source>
        <dbReference type="ARBA" id="ARBA00022679"/>
    </source>
</evidence>
<evidence type="ECO:0000256" key="1">
    <source>
        <dbReference type="ARBA" id="ARBA00012425"/>
    </source>
</evidence>
<dbReference type="PROSITE" id="PS00109">
    <property type="entry name" value="PROTEIN_KINASE_TYR"/>
    <property type="match status" value="1"/>
</dbReference>
<dbReference type="SUPFAM" id="SSF56112">
    <property type="entry name" value="Protein kinase-like (PK-like)"/>
    <property type="match status" value="1"/>
</dbReference>